<evidence type="ECO:0000256" key="2">
    <source>
        <dbReference type="SAM" id="MobiDB-lite"/>
    </source>
</evidence>
<dbReference type="GO" id="GO:0042742">
    <property type="term" value="P:defense response to bacterium"/>
    <property type="evidence" value="ECO:0007669"/>
    <property type="project" value="UniProtKB-KW"/>
</dbReference>
<sequence>MNLIQLYQKQSTWYTGTTTGVPVGICLHDTGCNNKTLKRYVQPNDNDPNWQQLIDLIGWNKNYNDWNHAKRAAGVNAWIGTLADGSVATVQAGPWNYRPWGVGGGRYGSLNGDKNDPNAKFWLQFEICEDSRKDYSYFEKAYFEAVDLCAYWCEMFGFDPHGTVTYKGHQVPVICCHQDSYRLGFGANHSDVYDWFNVFSITMDDFRDAVARKMGQVIVDKPDIPEPDPTPKPTPTPVNDEVKVGSLVSINPGATYYSGTAIPAWVAKRNWYVYSAPEGKDRIVLNNSEDGKYKIMSPINRKDVTVVGATMTPSTPSTPAAPTGYRVKVLTDALNIRKGPGTNYQIAGVIRDRGIYTIVQTQGTWGKLKSGAGWISLGWCSKI</sequence>
<dbReference type="GO" id="GO:0001897">
    <property type="term" value="P:symbiont-mediated cytolysis of host cell"/>
    <property type="evidence" value="ECO:0007669"/>
    <property type="project" value="UniProtKB-ARBA"/>
</dbReference>
<dbReference type="Gene3D" id="3.40.80.10">
    <property type="entry name" value="Peptidoglycan recognition protein-like"/>
    <property type="match status" value="1"/>
</dbReference>
<protein>
    <submittedName>
        <fullName evidence="4">PGRP protein</fullName>
    </submittedName>
</protein>
<dbReference type="GO" id="GO:0006508">
    <property type="term" value="P:proteolysis"/>
    <property type="evidence" value="ECO:0007669"/>
    <property type="project" value="UniProtKB-KW"/>
</dbReference>
<dbReference type="InterPro" id="IPR036505">
    <property type="entry name" value="Amidase/PGRP_sf"/>
</dbReference>
<proteinExistence type="inferred from homology"/>
<feature type="domain" description="SH3b" evidence="3">
    <location>
        <begin position="322"/>
        <end position="383"/>
    </location>
</feature>
<dbReference type="GO" id="GO:0046872">
    <property type="term" value="F:metal ion binding"/>
    <property type="evidence" value="ECO:0007669"/>
    <property type="project" value="UniProtKB-KW"/>
</dbReference>
<comment type="similarity">
    <text evidence="1">Belongs to the N-acetylmuramoyl-L-alanine amidase 2 family.</text>
</comment>
<dbReference type="PROSITE" id="PS51781">
    <property type="entry name" value="SH3B"/>
    <property type="match status" value="1"/>
</dbReference>
<dbReference type="Gene3D" id="2.30.30.40">
    <property type="entry name" value="SH3 Domains"/>
    <property type="match status" value="1"/>
</dbReference>
<organism evidence="4">
    <name type="scientific">Siphoviridae sp. ctCUc43</name>
    <dbReference type="NCBI Taxonomy" id="2825379"/>
    <lineage>
        <taxon>Viruses</taxon>
        <taxon>Duplodnaviria</taxon>
        <taxon>Heunggongvirae</taxon>
        <taxon>Uroviricota</taxon>
        <taxon>Caudoviricetes</taxon>
    </lineage>
</organism>
<dbReference type="GO" id="GO:0009253">
    <property type="term" value="P:peptidoglycan catabolic process"/>
    <property type="evidence" value="ECO:0007669"/>
    <property type="project" value="InterPro"/>
</dbReference>
<feature type="compositionally biased region" description="Pro residues" evidence="2">
    <location>
        <begin position="227"/>
        <end position="236"/>
    </location>
</feature>
<dbReference type="EMBL" id="BK015668">
    <property type="protein sequence ID" value="DAE19138.1"/>
    <property type="molecule type" value="Genomic_DNA"/>
</dbReference>
<evidence type="ECO:0000313" key="4">
    <source>
        <dbReference type="EMBL" id="DAE19138.1"/>
    </source>
</evidence>
<evidence type="ECO:0000259" key="3">
    <source>
        <dbReference type="PROSITE" id="PS51781"/>
    </source>
</evidence>
<dbReference type="SUPFAM" id="SSF55846">
    <property type="entry name" value="N-acetylmuramoyl-L-alanine amidase-like"/>
    <property type="match status" value="1"/>
</dbReference>
<dbReference type="GO" id="GO:0008745">
    <property type="term" value="F:N-acetylmuramoyl-L-alanine amidase activity"/>
    <property type="evidence" value="ECO:0007669"/>
    <property type="project" value="InterPro"/>
</dbReference>
<evidence type="ECO:0000256" key="1">
    <source>
        <dbReference type="ARBA" id="ARBA00007553"/>
    </source>
</evidence>
<feature type="region of interest" description="Disordered" evidence="2">
    <location>
        <begin position="220"/>
        <end position="240"/>
    </location>
</feature>
<accession>A0A8S5QJF4</accession>
<reference evidence="4" key="1">
    <citation type="journal article" date="2021" name="Proc. Natl. Acad. Sci. U.S.A.">
        <title>A Catalog of Tens of Thousands of Viruses from Human Metagenomes Reveals Hidden Associations with Chronic Diseases.</title>
        <authorList>
            <person name="Tisza M.J."/>
            <person name="Buck C.B."/>
        </authorList>
    </citation>
    <scope>NUCLEOTIDE SEQUENCE</scope>
    <source>
        <strain evidence="4">CtCUc43</strain>
    </source>
</reference>
<dbReference type="GO" id="GO:0008233">
    <property type="term" value="F:peptidase activity"/>
    <property type="evidence" value="ECO:0007669"/>
    <property type="project" value="UniProtKB-KW"/>
</dbReference>
<dbReference type="InterPro" id="IPR003646">
    <property type="entry name" value="SH3-like_bac-type"/>
</dbReference>
<name>A0A8S5QJF4_9CAUD</name>